<evidence type="ECO:0000256" key="1">
    <source>
        <dbReference type="SAM" id="Phobius"/>
    </source>
</evidence>
<keyword evidence="1" id="KW-0472">Membrane</keyword>
<dbReference type="EMBL" id="ML734976">
    <property type="protein sequence ID" value="KAB8204828.1"/>
    <property type="molecule type" value="Genomic_DNA"/>
</dbReference>
<evidence type="ECO:0000313" key="2">
    <source>
        <dbReference type="EMBL" id="KAB8204828.1"/>
    </source>
</evidence>
<protein>
    <submittedName>
        <fullName evidence="2">Uncharacterized protein</fullName>
    </submittedName>
</protein>
<feature type="transmembrane region" description="Helical" evidence="1">
    <location>
        <begin position="29"/>
        <end position="47"/>
    </location>
</feature>
<proteinExistence type="predicted"/>
<evidence type="ECO:0000313" key="3">
    <source>
        <dbReference type="Proteomes" id="UP000326532"/>
    </source>
</evidence>
<gene>
    <name evidence="2" type="ORF">BDV34DRAFT_111730</name>
</gene>
<reference evidence="2 3" key="1">
    <citation type="submission" date="2019-04" db="EMBL/GenBank/DDBJ databases">
        <title>Fungal friends and foes A comparative genomics study of 23 Aspergillus species from section Flavi.</title>
        <authorList>
            <consortium name="DOE Joint Genome Institute"/>
            <person name="Kjaerbolling I."/>
            <person name="Vesth T.C."/>
            <person name="Frisvad J.C."/>
            <person name="Nybo J.L."/>
            <person name="Theobald S."/>
            <person name="Kildgaard S."/>
            <person name="Petersen T.I."/>
            <person name="Kuo A."/>
            <person name="Sato A."/>
            <person name="Lyhne E.K."/>
            <person name="Kogle M.E."/>
            <person name="Wiebenga A."/>
            <person name="Kun R.S."/>
            <person name="Lubbers R.J."/>
            <person name="Makela M.R."/>
            <person name="Barry K."/>
            <person name="Chovatia M."/>
            <person name="Clum A."/>
            <person name="Daum C."/>
            <person name="Haridas S."/>
            <person name="He G."/>
            <person name="LaButti K."/>
            <person name="Lipzen A."/>
            <person name="Mondo S."/>
            <person name="Pangilinan J."/>
            <person name="Riley R."/>
            <person name="Salamov A."/>
            <person name="Simmons B.A."/>
            <person name="Magnuson J.K."/>
            <person name="Henrissat B."/>
            <person name="Mortensen U.H."/>
            <person name="Larsen T.O."/>
            <person name="De vries R.P."/>
            <person name="Grigoriev I.V."/>
            <person name="Machida M."/>
            <person name="Baker S.E."/>
            <person name="Andersen M.R."/>
        </authorList>
    </citation>
    <scope>NUCLEOTIDE SEQUENCE [LARGE SCALE GENOMIC DNA]</scope>
    <source>
        <strain evidence="2 3">CBS 117618</strain>
    </source>
</reference>
<accession>A0A5N6DI90</accession>
<keyword evidence="1" id="KW-1133">Transmembrane helix</keyword>
<sequence length="65" mass="7793">MWRVHSWDVERKRSVASSLQIRPWEMSTSVYWSASLVLWHALGYLGFQGRLKYVRLPKPRHLLII</sequence>
<dbReference type="AlphaFoldDB" id="A0A5N6DI90"/>
<keyword evidence="3" id="KW-1185">Reference proteome</keyword>
<organism evidence="2 3">
    <name type="scientific">Aspergillus parasiticus</name>
    <dbReference type="NCBI Taxonomy" id="5067"/>
    <lineage>
        <taxon>Eukaryota</taxon>
        <taxon>Fungi</taxon>
        <taxon>Dikarya</taxon>
        <taxon>Ascomycota</taxon>
        <taxon>Pezizomycotina</taxon>
        <taxon>Eurotiomycetes</taxon>
        <taxon>Eurotiomycetidae</taxon>
        <taxon>Eurotiales</taxon>
        <taxon>Aspergillaceae</taxon>
        <taxon>Aspergillus</taxon>
        <taxon>Aspergillus subgen. Circumdati</taxon>
    </lineage>
</organism>
<keyword evidence="1" id="KW-0812">Transmembrane</keyword>
<name>A0A5N6DI90_ASPPA</name>
<dbReference type="VEuPathDB" id="FungiDB:BDV34DRAFT_111730"/>
<dbReference type="Proteomes" id="UP000326532">
    <property type="component" value="Unassembled WGS sequence"/>
</dbReference>